<dbReference type="EMBL" id="CP044016">
    <property type="protein sequence ID" value="QES90307.1"/>
    <property type="molecule type" value="Genomic_DNA"/>
</dbReference>
<dbReference type="SUPFAM" id="SSF55729">
    <property type="entry name" value="Acyl-CoA N-acyltransferases (Nat)"/>
    <property type="match status" value="1"/>
</dbReference>
<evidence type="ECO:0000256" key="2">
    <source>
        <dbReference type="ARBA" id="ARBA00023315"/>
    </source>
</evidence>
<reference evidence="4 5" key="1">
    <citation type="submission" date="2019-09" db="EMBL/GenBank/DDBJ databases">
        <title>Complete genome sequence of Arachidicoccus sp. B3-10 isolated from apple orchard soil.</title>
        <authorList>
            <person name="Kim H.S."/>
            <person name="Han K.-I."/>
            <person name="Suh M.K."/>
            <person name="Lee K.C."/>
            <person name="Eom M.K."/>
            <person name="Kim J.-S."/>
            <person name="Kang S.W."/>
            <person name="Sin Y."/>
            <person name="Lee J.-S."/>
        </authorList>
    </citation>
    <scope>NUCLEOTIDE SEQUENCE [LARGE SCALE GENOMIC DNA]</scope>
    <source>
        <strain evidence="4 5">B3-10</strain>
    </source>
</reference>
<dbReference type="RefSeq" id="WP_131331292.1">
    <property type="nucleotide sequence ID" value="NZ_CP044016.1"/>
</dbReference>
<dbReference type="PANTHER" id="PTHR43072:SF23">
    <property type="entry name" value="UPF0039 PROTEIN C11D3.02C"/>
    <property type="match status" value="1"/>
</dbReference>
<dbReference type="Pfam" id="PF00583">
    <property type="entry name" value="Acetyltransf_1"/>
    <property type="match status" value="1"/>
</dbReference>
<sequence length="166" mass="18960">MEKLSYRDAQKSDLQRIVDIYNTIVAGRMVTADEVEVTVEDRLVWFEAHNPNTRPLLVIENEDQNVIAWVSFQSFYGRSAYNKTAEISIYIDPAFRGKGLGKRILNDMKLQAPQYGIETILAFIFQHNVPSMTLFQKQGFEIYGNLPEVAELDGIKRSLIILGCKV</sequence>
<dbReference type="GO" id="GO:0016747">
    <property type="term" value="F:acyltransferase activity, transferring groups other than amino-acyl groups"/>
    <property type="evidence" value="ECO:0007669"/>
    <property type="project" value="InterPro"/>
</dbReference>
<organism evidence="4 5">
    <name type="scientific">Rhizosphaericola mali</name>
    <dbReference type="NCBI Taxonomy" id="2545455"/>
    <lineage>
        <taxon>Bacteria</taxon>
        <taxon>Pseudomonadati</taxon>
        <taxon>Bacteroidota</taxon>
        <taxon>Chitinophagia</taxon>
        <taxon>Chitinophagales</taxon>
        <taxon>Chitinophagaceae</taxon>
        <taxon>Rhizosphaericola</taxon>
    </lineage>
</organism>
<evidence type="ECO:0000313" key="4">
    <source>
        <dbReference type="EMBL" id="QES90307.1"/>
    </source>
</evidence>
<dbReference type="Proteomes" id="UP000292424">
    <property type="component" value="Chromosome"/>
</dbReference>
<dbReference type="InterPro" id="IPR000182">
    <property type="entry name" value="GNAT_dom"/>
</dbReference>
<protein>
    <submittedName>
        <fullName evidence="4">N-acetyltransferase family protein</fullName>
    </submittedName>
</protein>
<keyword evidence="1 4" id="KW-0808">Transferase</keyword>
<dbReference type="OrthoDB" id="9799096at2"/>
<dbReference type="Gene3D" id="3.40.630.30">
    <property type="match status" value="1"/>
</dbReference>
<dbReference type="CDD" id="cd04301">
    <property type="entry name" value="NAT_SF"/>
    <property type="match status" value="1"/>
</dbReference>
<gene>
    <name evidence="4" type="ORF">E0W69_017160</name>
</gene>
<feature type="domain" description="N-acetyltransferase" evidence="3">
    <location>
        <begin position="4"/>
        <end position="166"/>
    </location>
</feature>
<evidence type="ECO:0000256" key="1">
    <source>
        <dbReference type="ARBA" id="ARBA00022679"/>
    </source>
</evidence>
<dbReference type="InterPro" id="IPR016181">
    <property type="entry name" value="Acyl_CoA_acyltransferase"/>
</dbReference>
<name>A0A5P2G539_9BACT</name>
<dbReference type="PANTHER" id="PTHR43072">
    <property type="entry name" value="N-ACETYLTRANSFERASE"/>
    <property type="match status" value="1"/>
</dbReference>
<keyword evidence="5" id="KW-1185">Reference proteome</keyword>
<dbReference type="AlphaFoldDB" id="A0A5P2G539"/>
<dbReference type="KEGG" id="arac:E0W69_017160"/>
<evidence type="ECO:0000313" key="5">
    <source>
        <dbReference type="Proteomes" id="UP000292424"/>
    </source>
</evidence>
<evidence type="ECO:0000259" key="3">
    <source>
        <dbReference type="PROSITE" id="PS51186"/>
    </source>
</evidence>
<keyword evidence="2" id="KW-0012">Acyltransferase</keyword>
<proteinExistence type="predicted"/>
<accession>A0A5P2G539</accession>
<dbReference type="PROSITE" id="PS51186">
    <property type="entry name" value="GNAT"/>
    <property type="match status" value="1"/>
</dbReference>